<dbReference type="AlphaFoldDB" id="V6M0N7"/>
<reference evidence="1" key="1">
    <citation type="journal article" date="2014" name="PLoS Genet.">
        <title>The Genome of Spironucleus salmonicida Highlights a Fish Pathogen Adapted to Fluctuating Environments.</title>
        <authorList>
            <person name="Xu F."/>
            <person name="Jerlstrom-Hultqvist J."/>
            <person name="Einarsson E."/>
            <person name="Astvaldsson A."/>
            <person name="Svard S.G."/>
            <person name="Andersson J.O."/>
        </authorList>
    </citation>
    <scope>NUCLEOTIDE SEQUENCE</scope>
</reference>
<dbReference type="InterPro" id="IPR009057">
    <property type="entry name" value="Homeodomain-like_sf"/>
</dbReference>
<organism evidence="1">
    <name type="scientific">Spironucleus salmonicida</name>
    <dbReference type="NCBI Taxonomy" id="348837"/>
    <lineage>
        <taxon>Eukaryota</taxon>
        <taxon>Metamonada</taxon>
        <taxon>Diplomonadida</taxon>
        <taxon>Hexamitidae</taxon>
        <taxon>Hexamitinae</taxon>
        <taxon>Spironucleus</taxon>
    </lineage>
</organism>
<accession>V6M0N7</accession>
<protein>
    <recommendedName>
        <fullName evidence="2">Myb-like DNA-binding domain-containing protein</fullName>
    </recommendedName>
</protein>
<dbReference type="SUPFAM" id="SSF46689">
    <property type="entry name" value="Homeodomain-like"/>
    <property type="match status" value="1"/>
</dbReference>
<evidence type="ECO:0008006" key="2">
    <source>
        <dbReference type="Google" id="ProtNLM"/>
    </source>
</evidence>
<sequence>MSRHHWTLDQREKLFAFVDEYGPAWALCREKIFPSLTIPQIKFKYYTDQRKNRDETIKKNISYLTERNMKSDCLDSEIVDLMIKIQQLNK</sequence>
<evidence type="ECO:0000313" key="1">
    <source>
        <dbReference type="EMBL" id="EST46679.1"/>
    </source>
</evidence>
<name>V6M0N7_9EUKA</name>
<dbReference type="EMBL" id="KI546072">
    <property type="protein sequence ID" value="EST46679.1"/>
    <property type="molecule type" value="Genomic_DNA"/>
</dbReference>
<gene>
    <name evidence="1" type="ORF">SS50377_13310</name>
</gene>
<proteinExistence type="predicted"/>